<comment type="similarity">
    <text evidence="1 5">Belongs to the Fmt family.</text>
</comment>
<reference evidence="8 9" key="1">
    <citation type="submission" date="2016-10" db="EMBL/GenBank/DDBJ databases">
        <authorList>
            <person name="de Groot N.N."/>
        </authorList>
    </citation>
    <scope>NUCLEOTIDE SEQUENCE [LARGE SCALE GENOMIC DNA]</scope>
    <source>
        <strain evidence="8 9">DSM 20475</strain>
    </source>
</reference>
<comment type="function">
    <text evidence="5">Attaches a formyl group to the free amino group of methionyl-tRNA(fMet). The formyl group appears to play a dual role in the initiator identity of N-formylmethionyl-tRNA by promoting its recognition by IF2 and preventing the misappropriation of this tRNA by the elongation apparatus.</text>
</comment>
<dbReference type="AlphaFoldDB" id="A0A1G6RX41"/>
<dbReference type="InterPro" id="IPR036477">
    <property type="entry name" value="Formyl_transf_N_sf"/>
</dbReference>
<keyword evidence="3 5" id="KW-0808">Transferase</keyword>
<dbReference type="PANTHER" id="PTHR11138">
    <property type="entry name" value="METHIONYL-TRNA FORMYLTRANSFERASE"/>
    <property type="match status" value="1"/>
</dbReference>
<dbReference type="InterPro" id="IPR005794">
    <property type="entry name" value="Fmt"/>
</dbReference>
<dbReference type="GO" id="GO:0004479">
    <property type="term" value="F:methionyl-tRNA formyltransferase activity"/>
    <property type="evidence" value="ECO:0007669"/>
    <property type="project" value="UniProtKB-UniRule"/>
</dbReference>
<dbReference type="Pfam" id="PF02911">
    <property type="entry name" value="Formyl_trans_C"/>
    <property type="match status" value="1"/>
</dbReference>
<dbReference type="SUPFAM" id="SSF50486">
    <property type="entry name" value="FMT C-terminal domain-like"/>
    <property type="match status" value="1"/>
</dbReference>
<feature type="domain" description="Formyl transferase N-terminal" evidence="6">
    <location>
        <begin position="1"/>
        <end position="173"/>
    </location>
</feature>
<dbReference type="CDD" id="cd08646">
    <property type="entry name" value="FMT_core_Met-tRNA-FMT_N"/>
    <property type="match status" value="1"/>
</dbReference>
<evidence type="ECO:0000256" key="5">
    <source>
        <dbReference type="HAMAP-Rule" id="MF_00182"/>
    </source>
</evidence>
<dbReference type="InterPro" id="IPR041711">
    <property type="entry name" value="Met-tRNA-FMT_N"/>
</dbReference>
<proteinExistence type="inferred from homology"/>
<dbReference type="PANTHER" id="PTHR11138:SF5">
    <property type="entry name" value="METHIONYL-TRNA FORMYLTRANSFERASE, MITOCHONDRIAL"/>
    <property type="match status" value="1"/>
</dbReference>
<evidence type="ECO:0000313" key="9">
    <source>
        <dbReference type="Proteomes" id="UP000198995"/>
    </source>
</evidence>
<dbReference type="HAMAP" id="MF_00182">
    <property type="entry name" value="Formyl_trans"/>
    <property type="match status" value="1"/>
</dbReference>
<organism evidence="8 9">
    <name type="scientific">Peptococcus niger</name>
    <dbReference type="NCBI Taxonomy" id="2741"/>
    <lineage>
        <taxon>Bacteria</taxon>
        <taxon>Bacillati</taxon>
        <taxon>Bacillota</taxon>
        <taxon>Clostridia</taxon>
        <taxon>Eubacteriales</taxon>
        <taxon>Peptococcaceae</taxon>
        <taxon>Peptococcus</taxon>
    </lineage>
</organism>
<name>A0A1G6RX41_PEPNI</name>
<gene>
    <name evidence="5" type="primary">fmt</name>
    <name evidence="8" type="ORF">SAMN04489866_101132</name>
</gene>
<dbReference type="CDD" id="cd08704">
    <property type="entry name" value="Met_tRNA_FMT_C"/>
    <property type="match status" value="1"/>
</dbReference>
<dbReference type="EMBL" id="FNAF01000001">
    <property type="protein sequence ID" value="SDD08537.1"/>
    <property type="molecule type" value="Genomic_DNA"/>
</dbReference>
<dbReference type="RefSeq" id="WP_091790828.1">
    <property type="nucleotide sequence ID" value="NZ_FNAF01000001.1"/>
</dbReference>
<dbReference type="GO" id="GO:0005829">
    <property type="term" value="C:cytosol"/>
    <property type="evidence" value="ECO:0007669"/>
    <property type="project" value="TreeGrafter"/>
</dbReference>
<keyword evidence="9" id="KW-1185">Reference proteome</keyword>
<sequence length="316" mass="34553">MRLIFMGTPDFAVTILKAVCETEHEVVAVYTQPDRRSGRGKKMLAPDVKVFAESRGLPVFQPDNLHDAEAFQTFRDLHADAAVVAAYGKILPPAWLEALPKGCINVHASLLPTYRGAAPIQWAVRNGDAESGISLMHMEEGMDTGGIYVQEPLALNPDEDSDALFKRMALLGGESIKKYLTPILTGDLLPVPQDEEKASYAPKFERQDEEINWSDTAENIVRLNLAFGKSVGTYSFLDGKRLKIKEMTVSAESDIGKAPGTVLKTSKDKIVVQAREGAVCLLTVQPAGKKAMPIHAYLNGAKVQVGDQFNRSDVKK</sequence>
<evidence type="ECO:0000256" key="4">
    <source>
        <dbReference type="ARBA" id="ARBA00022917"/>
    </source>
</evidence>
<dbReference type="Gene3D" id="3.40.50.12230">
    <property type="match status" value="1"/>
</dbReference>
<evidence type="ECO:0000256" key="2">
    <source>
        <dbReference type="ARBA" id="ARBA00012261"/>
    </source>
</evidence>
<dbReference type="EC" id="2.1.2.9" evidence="2 5"/>
<dbReference type="InterPro" id="IPR011034">
    <property type="entry name" value="Formyl_transferase-like_C_sf"/>
</dbReference>
<evidence type="ECO:0000259" key="7">
    <source>
        <dbReference type="Pfam" id="PF02911"/>
    </source>
</evidence>
<feature type="domain" description="Formyl transferase C-terminal" evidence="7">
    <location>
        <begin position="205"/>
        <end position="301"/>
    </location>
</feature>
<dbReference type="InterPro" id="IPR002376">
    <property type="entry name" value="Formyl_transf_N"/>
</dbReference>
<evidence type="ECO:0000313" key="8">
    <source>
        <dbReference type="EMBL" id="SDD08537.1"/>
    </source>
</evidence>
<dbReference type="Pfam" id="PF00551">
    <property type="entry name" value="Formyl_trans_N"/>
    <property type="match status" value="1"/>
</dbReference>
<keyword evidence="4 5" id="KW-0648">Protein biosynthesis</keyword>
<accession>A0A1G6RX41</accession>
<dbReference type="OrthoDB" id="9802815at2"/>
<dbReference type="InterPro" id="IPR044135">
    <property type="entry name" value="Met-tRNA-FMT_C"/>
</dbReference>
<feature type="binding site" evidence="5">
    <location>
        <begin position="109"/>
        <end position="112"/>
    </location>
    <ligand>
        <name>(6S)-5,6,7,8-tetrahydrofolate</name>
        <dbReference type="ChEBI" id="CHEBI:57453"/>
    </ligand>
</feature>
<evidence type="ECO:0000256" key="1">
    <source>
        <dbReference type="ARBA" id="ARBA00010699"/>
    </source>
</evidence>
<dbReference type="STRING" id="2741.SAMN04489866_101132"/>
<evidence type="ECO:0000256" key="3">
    <source>
        <dbReference type="ARBA" id="ARBA00022679"/>
    </source>
</evidence>
<dbReference type="Proteomes" id="UP000198995">
    <property type="component" value="Unassembled WGS sequence"/>
</dbReference>
<evidence type="ECO:0000259" key="6">
    <source>
        <dbReference type="Pfam" id="PF00551"/>
    </source>
</evidence>
<dbReference type="InterPro" id="IPR005793">
    <property type="entry name" value="Formyl_trans_C"/>
</dbReference>
<protein>
    <recommendedName>
        <fullName evidence="2 5">Methionyl-tRNA formyltransferase</fullName>
        <ecNumber evidence="2 5">2.1.2.9</ecNumber>
    </recommendedName>
</protein>
<comment type="catalytic activity">
    <reaction evidence="5">
        <text>L-methionyl-tRNA(fMet) + (6R)-10-formyltetrahydrofolate = N-formyl-L-methionyl-tRNA(fMet) + (6S)-5,6,7,8-tetrahydrofolate + H(+)</text>
        <dbReference type="Rhea" id="RHEA:24380"/>
        <dbReference type="Rhea" id="RHEA-COMP:9952"/>
        <dbReference type="Rhea" id="RHEA-COMP:9953"/>
        <dbReference type="ChEBI" id="CHEBI:15378"/>
        <dbReference type="ChEBI" id="CHEBI:57453"/>
        <dbReference type="ChEBI" id="CHEBI:78530"/>
        <dbReference type="ChEBI" id="CHEBI:78844"/>
        <dbReference type="ChEBI" id="CHEBI:195366"/>
        <dbReference type="EC" id="2.1.2.9"/>
    </reaction>
</comment>
<dbReference type="SUPFAM" id="SSF53328">
    <property type="entry name" value="Formyltransferase"/>
    <property type="match status" value="1"/>
</dbReference>
<dbReference type="NCBIfam" id="TIGR00460">
    <property type="entry name" value="fmt"/>
    <property type="match status" value="1"/>
</dbReference>